<proteinExistence type="inferred from homology"/>
<name>A0A0D1ZHB9_EXOME</name>
<dbReference type="PANTHER" id="PTHR21181">
    <property type="match status" value="1"/>
</dbReference>
<evidence type="ECO:0000313" key="8">
    <source>
        <dbReference type="EMBL" id="KIV93214.1"/>
    </source>
</evidence>
<evidence type="ECO:0000256" key="5">
    <source>
        <dbReference type="ARBA" id="ARBA00023136"/>
    </source>
</evidence>
<accession>A0A0D1ZHB9</accession>
<comment type="similarity">
    <text evidence="6">Belongs to the NDUFAF6 family.</text>
</comment>
<evidence type="ECO:0000256" key="4">
    <source>
        <dbReference type="ARBA" id="ARBA00023128"/>
    </source>
</evidence>
<organism evidence="8 9">
    <name type="scientific">Exophiala mesophila</name>
    <name type="common">Black yeast-like fungus</name>
    <dbReference type="NCBI Taxonomy" id="212818"/>
    <lineage>
        <taxon>Eukaryota</taxon>
        <taxon>Fungi</taxon>
        <taxon>Dikarya</taxon>
        <taxon>Ascomycota</taxon>
        <taxon>Pezizomycotina</taxon>
        <taxon>Eurotiomycetes</taxon>
        <taxon>Chaetothyriomycetidae</taxon>
        <taxon>Chaetothyriales</taxon>
        <taxon>Herpotrichiellaceae</taxon>
        <taxon>Exophiala</taxon>
    </lineage>
</organism>
<keyword evidence="2" id="KW-0999">Mitochondrion inner membrane</keyword>
<evidence type="ECO:0000313" key="9">
    <source>
        <dbReference type="Proteomes" id="UP000054302"/>
    </source>
</evidence>
<dbReference type="AlphaFoldDB" id="A0A0D1ZHB9"/>
<dbReference type="OrthoDB" id="270318at2759"/>
<dbReference type="VEuPathDB" id="FungiDB:PV10_04449"/>
<evidence type="ECO:0000256" key="6">
    <source>
        <dbReference type="ARBA" id="ARBA00038273"/>
    </source>
</evidence>
<dbReference type="PANTHER" id="PTHR21181:SF13">
    <property type="entry name" value="NADH DEHYDROGENASE (UBIQUINONE) COMPLEX I, ASSEMBLY FACTOR 6"/>
    <property type="match status" value="1"/>
</dbReference>
<keyword evidence="3" id="KW-0809">Transit peptide</keyword>
<reference evidence="8 9" key="1">
    <citation type="submission" date="2015-01" db="EMBL/GenBank/DDBJ databases">
        <title>The Genome Sequence of Exophiala mesophila CBS40295.</title>
        <authorList>
            <consortium name="The Broad Institute Genomics Platform"/>
            <person name="Cuomo C."/>
            <person name="de Hoog S."/>
            <person name="Gorbushina A."/>
            <person name="Stielow B."/>
            <person name="Teixiera M."/>
            <person name="Abouelleil A."/>
            <person name="Chapman S.B."/>
            <person name="Priest M."/>
            <person name="Young S.K."/>
            <person name="Wortman J."/>
            <person name="Nusbaum C."/>
            <person name="Birren B."/>
        </authorList>
    </citation>
    <scope>NUCLEOTIDE SEQUENCE [LARGE SCALE GENOMIC DNA]</scope>
    <source>
        <strain evidence="8 9">CBS 40295</strain>
    </source>
</reference>
<dbReference type="InterPro" id="IPR002060">
    <property type="entry name" value="Squ/phyt_synthse"/>
</dbReference>
<dbReference type="OMA" id="MINAREQ"/>
<feature type="region of interest" description="Disordered" evidence="7">
    <location>
        <begin position="330"/>
        <end position="361"/>
    </location>
</feature>
<dbReference type="Proteomes" id="UP000054302">
    <property type="component" value="Unassembled WGS sequence"/>
</dbReference>
<dbReference type="Pfam" id="PF00494">
    <property type="entry name" value="SQS_PSY"/>
    <property type="match status" value="1"/>
</dbReference>
<dbReference type="RefSeq" id="XP_016224788.1">
    <property type="nucleotide sequence ID" value="XM_016369000.1"/>
</dbReference>
<dbReference type="SUPFAM" id="SSF48576">
    <property type="entry name" value="Terpenoid synthases"/>
    <property type="match status" value="1"/>
</dbReference>
<protein>
    <recommendedName>
        <fullName evidence="10">Squalene/phytoene synthase</fullName>
    </recommendedName>
</protein>
<evidence type="ECO:0000256" key="2">
    <source>
        <dbReference type="ARBA" id="ARBA00022792"/>
    </source>
</evidence>
<dbReference type="InterPro" id="IPR008949">
    <property type="entry name" value="Isoprenoid_synthase_dom_sf"/>
</dbReference>
<evidence type="ECO:0000256" key="3">
    <source>
        <dbReference type="ARBA" id="ARBA00022946"/>
    </source>
</evidence>
<dbReference type="GO" id="GO:0005743">
    <property type="term" value="C:mitochondrial inner membrane"/>
    <property type="evidence" value="ECO:0007669"/>
    <property type="project" value="UniProtKB-SubCell"/>
</dbReference>
<evidence type="ECO:0000256" key="1">
    <source>
        <dbReference type="ARBA" id="ARBA00004273"/>
    </source>
</evidence>
<keyword evidence="5" id="KW-0472">Membrane</keyword>
<evidence type="ECO:0000256" key="7">
    <source>
        <dbReference type="SAM" id="MobiDB-lite"/>
    </source>
</evidence>
<dbReference type="EMBL" id="KN847522">
    <property type="protein sequence ID" value="KIV93214.1"/>
    <property type="molecule type" value="Genomic_DNA"/>
</dbReference>
<dbReference type="STRING" id="212818.A0A0D1ZHB9"/>
<keyword evidence="4" id="KW-0496">Mitochondrion</keyword>
<keyword evidence="9" id="KW-1185">Reference proteome</keyword>
<dbReference type="Gene3D" id="1.10.600.10">
    <property type="entry name" value="Farnesyl Diphosphate Synthase"/>
    <property type="match status" value="1"/>
</dbReference>
<evidence type="ECO:0008006" key="10">
    <source>
        <dbReference type="Google" id="ProtNLM"/>
    </source>
</evidence>
<dbReference type="HOGENOM" id="CLU_037269_6_3_1"/>
<comment type="subcellular location">
    <subcellularLocation>
        <location evidence="1">Mitochondrion inner membrane</location>
    </subcellularLocation>
</comment>
<dbReference type="GO" id="GO:0032981">
    <property type="term" value="P:mitochondrial respiratory chain complex I assembly"/>
    <property type="evidence" value="ECO:0007669"/>
    <property type="project" value="TreeGrafter"/>
</dbReference>
<sequence>MEVWTRLRGNPTRIMAVPHRCMLATASTTRMRQMKSPISPTQARDFFLRTRRSFSSSPNSRLSLEASSPDVKKAQAYCTSLVRTYDSPSYTLAHFIPSHMQPAYFAIRAFNIELARIPDVVSMPQIGAMRMQFWRDTIDKTFKGTPPLEPVAILLAAYLDQGYKMSKTWFQRIISARDRKLTHPGFTNMEELESYAESTYSTLLYLTLSALPLEALTTDHLASHIGKAAGIAAVLRGVPLLAFPPPPNLHSNNPAGMGLPATREKQGVVTLPLDVMSQCGVKEEDVFRQGANAAGLRDAVFSVATRASDHLITARTMLKNVQEFKDPGHEYEHMHDEGHDYGKHDSHDSAPAEKRKEDKDKAFGIVMGPAVSTQLWLDRLQKVDFDIFNDSLRRAEWKLPFIAWQRNRKGEF</sequence>
<dbReference type="GeneID" id="27322294"/>
<gene>
    <name evidence="8" type="ORF">PV10_04449</name>
</gene>